<dbReference type="Gene3D" id="3.90.380.10">
    <property type="entry name" value="Naphthalene 1,2-dioxygenase Alpha Subunit, Chain A, domain 1"/>
    <property type="match status" value="1"/>
</dbReference>
<evidence type="ECO:0000256" key="5">
    <source>
        <dbReference type="ARBA" id="ARBA00023004"/>
    </source>
</evidence>
<dbReference type="CDD" id="cd08885">
    <property type="entry name" value="RHO_alpha_C_1"/>
    <property type="match status" value="1"/>
</dbReference>
<proteinExistence type="predicted"/>
<dbReference type="SUPFAM" id="SSF50022">
    <property type="entry name" value="ISP domain"/>
    <property type="match status" value="1"/>
</dbReference>
<evidence type="ECO:0000313" key="8">
    <source>
        <dbReference type="EMBL" id="QEX20415.1"/>
    </source>
</evidence>
<gene>
    <name evidence="8" type="ORF">FRZ61_03320</name>
</gene>
<organism evidence="8 9">
    <name type="scientific">Hypericibacter adhaerens</name>
    <dbReference type="NCBI Taxonomy" id="2602016"/>
    <lineage>
        <taxon>Bacteria</taxon>
        <taxon>Pseudomonadati</taxon>
        <taxon>Pseudomonadota</taxon>
        <taxon>Alphaproteobacteria</taxon>
        <taxon>Rhodospirillales</taxon>
        <taxon>Dongiaceae</taxon>
        <taxon>Hypericibacter</taxon>
    </lineage>
</organism>
<feature type="domain" description="Rieske" evidence="7">
    <location>
        <begin position="53"/>
        <end position="160"/>
    </location>
</feature>
<dbReference type="InterPro" id="IPR001663">
    <property type="entry name" value="Rng_hydr_dOase-A"/>
</dbReference>
<accession>A0A5J6MUI9</accession>
<evidence type="ECO:0000256" key="4">
    <source>
        <dbReference type="ARBA" id="ARBA00023002"/>
    </source>
</evidence>
<dbReference type="RefSeq" id="WP_151114650.1">
    <property type="nucleotide sequence ID" value="NZ_CP042582.1"/>
</dbReference>
<dbReference type="PROSITE" id="PS51296">
    <property type="entry name" value="RIESKE"/>
    <property type="match status" value="1"/>
</dbReference>
<evidence type="ECO:0000259" key="7">
    <source>
        <dbReference type="PROSITE" id="PS51296"/>
    </source>
</evidence>
<name>A0A5J6MUI9_9PROT</name>
<keyword evidence="5" id="KW-0408">Iron</keyword>
<evidence type="ECO:0000256" key="3">
    <source>
        <dbReference type="ARBA" id="ARBA00022723"/>
    </source>
</evidence>
<dbReference type="SUPFAM" id="SSF55961">
    <property type="entry name" value="Bet v1-like"/>
    <property type="match status" value="1"/>
</dbReference>
<keyword evidence="3" id="KW-0479">Metal-binding</keyword>
<dbReference type="GO" id="GO:0051537">
    <property type="term" value="F:2 iron, 2 sulfur cluster binding"/>
    <property type="evidence" value="ECO:0007669"/>
    <property type="project" value="UniProtKB-KW"/>
</dbReference>
<dbReference type="PANTHER" id="PTHR43756:SF5">
    <property type="entry name" value="CHOLINE MONOOXYGENASE, CHLOROPLASTIC"/>
    <property type="match status" value="1"/>
</dbReference>
<keyword evidence="6" id="KW-0411">Iron-sulfur</keyword>
<evidence type="ECO:0000256" key="1">
    <source>
        <dbReference type="ARBA" id="ARBA00001962"/>
    </source>
</evidence>
<dbReference type="Proteomes" id="UP000325797">
    <property type="component" value="Chromosome"/>
</dbReference>
<dbReference type="Pfam" id="PF00355">
    <property type="entry name" value="Rieske"/>
    <property type="match status" value="1"/>
</dbReference>
<dbReference type="OrthoDB" id="7456916at2"/>
<dbReference type="Gene3D" id="2.102.10.10">
    <property type="entry name" value="Rieske [2Fe-2S] iron-sulphur domain"/>
    <property type="match status" value="1"/>
</dbReference>
<reference evidence="8 9" key="1">
    <citation type="submission" date="2019-08" db="EMBL/GenBank/DDBJ databases">
        <title>Hyperibacter terrae gen. nov., sp. nov. and Hyperibacter viscosus sp. nov., two new members in the family Rhodospirillaceae isolated from the rhizosphere of Hypericum perforatum.</title>
        <authorList>
            <person name="Noviana Z."/>
        </authorList>
    </citation>
    <scope>NUCLEOTIDE SEQUENCE [LARGE SCALE GENOMIC DNA]</scope>
    <source>
        <strain evidence="8 9">R5959</strain>
    </source>
</reference>
<dbReference type="InterPro" id="IPR017941">
    <property type="entry name" value="Rieske_2Fe-2S"/>
</dbReference>
<dbReference type="PRINTS" id="PR00090">
    <property type="entry name" value="RNGDIOXGNASE"/>
</dbReference>
<dbReference type="InterPro" id="IPR015879">
    <property type="entry name" value="Ring_hydroxy_dOase_asu_C_dom"/>
</dbReference>
<dbReference type="EMBL" id="CP042582">
    <property type="protein sequence ID" value="QEX20415.1"/>
    <property type="molecule type" value="Genomic_DNA"/>
</dbReference>
<sequence length="394" mass="44748">MPDRDSAELDATLARLRALAEGSLEQATAMPPALYRAPEIQALEKAEIFARDWHCVGLAADLPAPGHYLSFSINDQPVFVMRGRDGVIRGFSNVCLHRMMRLVEGQGSCQRLACPYHAWTYELDGRLIGAPHMKRTPGFEPRSHHLPAIRTEVWEGWVYVTLNERAPPVAELLAALAPMVTPYQMQHYIPVALQDHVWSTNWKLLTENFMEGYHLPVAHRATVGAWMPVEDTRFPAERHAAFTVQTFTKDETARYGRAHPANTRLEGHFRYTTVMPTVFPAHMYVLAPDHLWYLSLRPKSIGEVHVRFGVALAPEVVAVMPDLEKEKAELLDFFDKVNAEDRFVVEGLYQGVQAPLAQPGRLSWLEREIHDFTRYLAGRLAGWRESPIQRERAS</sequence>
<protein>
    <submittedName>
        <fullName evidence="8">(2Fe-2S)-binding protein</fullName>
    </submittedName>
</protein>
<keyword evidence="4" id="KW-0560">Oxidoreductase</keyword>
<dbReference type="KEGG" id="hadh:FRZ61_03320"/>
<comment type="cofactor">
    <cofactor evidence="1">
        <name>Fe cation</name>
        <dbReference type="ChEBI" id="CHEBI:24875"/>
    </cofactor>
</comment>
<dbReference type="GO" id="GO:0016491">
    <property type="term" value="F:oxidoreductase activity"/>
    <property type="evidence" value="ECO:0007669"/>
    <property type="project" value="UniProtKB-KW"/>
</dbReference>
<dbReference type="InterPro" id="IPR036922">
    <property type="entry name" value="Rieske_2Fe-2S_sf"/>
</dbReference>
<evidence type="ECO:0000313" key="9">
    <source>
        <dbReference type="Proteomes" id="UP000325797"/>
    </source>
</evidence>
<evidence type="ECO:0000256" key="2">
    <source>
        <dbReference type="ARBA" id="ARBA00022714"/>
    </source>
</evidence>
<keyword evidence="2" id="KW-0001">2Fe-2S</keyword>
<dbReference type="CDD" id="cd03469">
    <property type="entry name" value="Rieske_RO_Alpha_N"/>
    <property type="match status" value="1"/>
</dbReference>
<dbReference type="GO" id="GO:0005506">
    <property type="term" value="F:iron ion binding"/>
    <property type="evidence" value="ECO:0007669"/>
    <property type="project" value="InterPro"/>
</dbReference>
<dbReference type="AlphaFoldDB" id="A0A5J6MUI9"/>
<dbReference type="Pfam" id="PF00848">
    <property type="entry name" value="Ring_hydroxyl_A"/>
    <property type="match status" value="1"/>
</dbReference>
<evidence type="ECO:0000256" key="6">
    <source>
        <dbReference type="ARBA" id="ARBA00023014"/>
    </source>
</evidence>
<dbReference type="PANTHER" id="PTHR43756">
    <property type="entry name" value="CHOLINE MONOOXYGENASE, CHLOROPLASTIC"/>
    <property type="match status" value="1"/>
</dbReference>
<keyword evidence="9" id="KW-1185">Reference proteome</keyword>